<proteinExistence type="inferred from homology"/>
<organism evidence="8">
    <name type="scientific">Timema californicum</name>
    <name type="common">California timema</name>
    <name type="synonym">Walking stick</name>
    <dbReference type="NCBI Taxonomy" id="61474"/>
    <lineage>
        <taxon>Eukaryota</taxon>
        <taxon>Metazoa</taxon>
        <taxon>Ecdysozoa</taxon>
        <taxon>Arthropoda</taxon>
        <taxon>Hexapoda</taxon>
        <taxon>Insecta</taxon>
        <taxon>Pterygota</taxon>
        <taxon>Neoptera</taxon>
        <taxon>Polyneoptera</taxon>
        <taxon>Phasmatodea</taxon>
        <taxon>Timematodea</taxon>
        <taxon>Timematoidea</taxon>
        <taxon>Timematidae</taxon>
        <taxon>Timema</taxon>
    </lineage>
</organism>
<evidence type="ECO:0000256" key="4">
    <source>
        <dbReference type="ARBA" id="ARBA00022801"/>
    </source>
</evidence>
<feature type="region of interest" description="Disordered" evidence="6">
    <location>
        <begin position="817"/>
        <end position="837"/>
    </location>
</feature>
<keyword evidence="5" id="KW-0325">Glycoprotein</keyword>
<evidence type="ECO:0000259" key="7">
    <source>
        <dbReference type="Pfam" id="PF00884"/>
    </source>
</evidence>
<dbReference type="GO" id="GO:0016250">
    <property type="term" value="F:N-sulfoglucosamine sulfohydrolase activity"/>
    <property type="evidence" value="ECO:0007669"/>
    <property type="project" value="TreeGrafter"/>
</dbReference>
<comment type="similarity">
    <text evidence="2">Belongs to the sulfatase family.</text>
</comment>
<dbReference type="AlphaFoldDB" id="A0A7R9P9C5"/>
<sequence length="900" mass="101900">MNPHLREGRVENHLGKTPPSSPDRDSNLDLPVLSSRAQHEKRHFNIHPGHPIFPYKVNLCLTLRNRHPPLLVASMGTGAILDGFPIWLWRQSPSGIWGMHVINPQSTCTTFYNTIIEWCHGHSKLAQEEWLWLLRLLPSHVNIAYREEWLWLLRLLPSHVNITYREECLWLLRLLPSHVNIAYREECLWLLRLLPSHVNIAYREKLKLREDEGTCKTTSSMTTRCKVNRTRPTVEDETCVDTLNVVKEDVGNGFRRLQDTSEPGSVCFDRILCNTVPSMPAIAFGRSTAIPEVCRTSENNDERFLVLLTDSAAYMLKAAVSLKEFYTKFIHVTCLMHGVHMVAEDIRSRFTNVNDIISTVKKAFLKAPSQFFSFKNTLPNTPLPPQPVLMHWGTCIHAALYYADHLGDIHKTTMVDEQLQVMILVLTKCIHIFSADDGGFEMGTYLNKICQTPNLDALAKKSLIFNNAYTSVSSCSPSRSTILTGQPSHQNGMYGLHQGVHHFNSFDNVKSLPTVLAQHNIRTGIIGKKHVGPSSVYPFDYAETEENNSILQVGRNITKIKLLVREFLANNKSQPFFLYVAFHDPHRCGHTNPEYGEFCEKFGNGEPGMGIIPDWHPIYYQAAQVQLPYFVQDTIAARNDVAAQYTTVSRLDQGVGLVLQELRNAGFEDDTLIVYSSDNGVPLPSGRTNLYDPGMAEPMFISSPQHVERRNQVTYSMTSLLDLVPTLLDWFNIATSETSLLTGKSLLPLLIAVPPPPSCRAWSAARGLDAPGRRVAWLIQSLWFWIHAHEGRLFTSRWLSVLGSLRVSRAREPLISTPVETGADTPSPAALEGSTREPAMDTRAVFASHNHHEVTMYYPMRAVRTKRYKLIHNLNYKMPFPIDQDFYISPSFQARTQLSS</sequence>
<dbReference type="PANTHER" id="PTHR43108">
    <property type="entry name" value="N-ACETYLGLUCOSAMINE-6-SULFATASE FAMILY MEMBER"/>
    <property type="match status" value="1"/>
</dbReference>
<keyword evidence="3" id="KW-0732">Signal</keyword>
<dbReference type="InterPro" id="IPR000917">
    <property type="entry name" value="Sulfatase_N"/>
</dbReference>
<evidence type="ECO:0000313" key="8">
    <source>
        <dbReference type="EMBL" id="CAD7574623.1"/>
    </source>
</evidence>
<feature type="compositionally biased region" description="Basic and acidic residues" evidence="6">
    <location>
        <begin position="1"/>
        <end position="14"/>
    </location>
</feature>
<dbReference type="EMBL" id="OE182490">
    <property type="protein sequence ID" value="CAD7574623.1"/>
    <property type="molecule type" value="Genomic_DNA"/>
</dbReference>
<evidence type="ECO:0000256" key="5">
    <source>
        <dbReference type="ARBA" id="ARBA00023180"/>
    </source>
</evidence>
<reference evidence="8" key="1">
    <citation type="submission" date="2020-11" db="EMBL/GenBank/DDBJ databases">
        <authorList>
            <person name="Tran Van P."/>
        </authorList>
    </citation>
    <scope>NUCLEOTIDE SEQUENCE</scope>
</reference>
<keyword evidence="4" id="KW-0378">Hydrolase</keyword>
<name>A0A7R9P9C5_TIMCA</name>
<dbReference type="Gene3D" id="3.40.720.10">
    <property type="entry name" value="Alkaline Phosphatase, subunit A"/>
    <property type="match status" value="2"/>
</dbReference>
<evidence type="ECO:0000256" key="3">
    <source>
        <dbReference type="ARBA" id="ARBA00022729"/>
    </source>
</evidence>
<dbReference type="Pfam" id="PF00884">
    <property type="entry name" value="Sulfatase"/>
    <property type="match status" value="1"/>
</dbReference>
<comment type="cofactor">
    <cofactor evidence="1">
        <name>Ca(2+)</name>
        <dbReference type="ChEBI" id="CHEBI:29108"/>
    </cofactor>
</comment>
<dbReference type="SUPFAM" id="SSF53649">
    <property type="entry name" value="Alkaline phosphatase-like"/>
    <property type="match status" value="2"/>
</dbReference>
<dbReference type="PROSITE" id="PS00523">
    <property type="entry name" value="SULFATASE_1"/>
    <property type="match status" value="1"/>
</dbReference>
<protein>
    <submittedName>
        <fullName evidence="8">(California timema) hypothetical protein</fullName>
    </submittedName>
</protein>
<feature type="domain" description="Sulfatase N-terminal" evidence="7">
    <location>
        <begin position="436"/>
        <end position="733"/>
    </location>
</feature>
<evidence type="ECO:0000256" key="6">
    <source>
        <dbReference type="SAM" id="MobiDB-lite"/>
    </source>
</evidence>
<evidence type="ECO:0000256" key="1">
    <source>
        <dbReference type="ARBA" id="ARBA00001913"/>
    </source>
</evidence>
<dbReference type="GO" id="GO:0030200">
    <property type="term" value="P:heparan sulfate proteoglycan catabolic process"/>
    <property type="evidence" value="ECO:0007669"/>
    <property type="project" value="TreeGrafter"/>
</dbReference>
<dbReference type="GO" id="GO:0006027">
    <property type="term" value="P:glycosaminoglycan catabolic process"/>
    <property type="evidence" value="ECO:0007669"/>
    <property type="project" value="TreeGrafter"/>
</dbReference>
<accession>A0A7R9P9C5</accession>
<evidence type="ECO:0000256" key="2">
    <source>
        <dbReference type="ARBA" id="ARBA00008779"/>
    </source>
</evidence>
<dbReference type="PANTHER" id="PTHR43108:SF6">
    <property type="entry name" value="N-SULPHOGLUCOSAMINE SULPHOHYDROLASE"/>
    <property type="match status" value="1"/>
</dbReference>
<gene>
    <name evidence="8" type="ORF">TCMB3V08_LOCUS7232</name>
</gene>
<dbReference type="InterPro" id="IPR024607">
    <property type="entry name" value="Sulfatase_CS"/>
</dbReference>
<dbReference type="InterPro" id="IPR017850">
    <property type="entry name" value="Alkaline_phosphatase_core_sf"/>
</dbReference>
<feature type="region of interest" description="Disordered" evidence="6">
    <location>
        <begin position="1"/>
        <end position="29"/>
    </location>
</feature>